<dbReference type="GO" id="GO:0004857">
    <property type="term" value="F:enzyme inhibitor activity"/>
    <property type="evidence" value="ECO:0007669"/>
    <property type="project" value="InterPro"/>
</dbReference>
<feature type="domain" description="Pectinesterase inhibitor" evidence="1">
    <location>
        <begin position="539"/>
        <end position="678"/>
    </location>
</feature>
<dbReference type="InterPro" id="IPR025886">
    <property type="entry name" value="PP2-like"/>
</dbReference>
<dbReference type="Gene3D" id="1.20.140.40">
    <property type="entry name" value="Invertase/pectin methylesterase inhibitor family protein"/>
    <property type="match status" value="2"/>
</dbReference>
<dbReference type="EMBL" id="CAADRP010000258">
    <property type="protein sequence ID" value="VFU25836.1"/>
    <property type="molecule type" value="Genomic_DNA"/>
</dbReference>
<accession>A0A6N2KE48</accession>
<feature type="domain" description="Pectinesterase inhibitor" evidence="1">
    <location>
        <begin position="394"/>
        <end position="532"/>
    </location>
</feature>
<evidence type="ECO:0000259" key="1">
    <source>
        <dbReference type="SMART" id="SM00856"/>
    </source>
</evidence>
<dbReference type="PANTHER" id="PTHR32278:SF145">
    <property type="entry name" value="F-BOX DOMAIN-CONTAINING PROTEIN"/>
    <property type="match status" value="1"/>
</dbReference>
<reference evidence="2" key="1">
    <citation type="submission" date="2019-03" db="EMBL/GenBank/DDBJ databases">
        <authorList>
            <person name="Mank J."/>
            <person name="Almeida P."/>
        </authorList>
    </citation>
    <scope>NUCLEOTIDE SEQUENCE</scope>
    <source>
        <strain evidence="2">78183</strain>
    </source>
</reference>
<name>A0A6N2KE48_SALVM</name>
<dbReference type="SMART" id="SM00856">
    <property type="entry name" value="PMEI"/>
    <property type="match status" value="2"/>
</dbReference>
<dbReference type="InterPro" id="IPR006501">
    <property type="entry name" value="Pectinesterase_inhib_dom"/>
</dbReference>
<dbReference type="NCBIfam" id="TIGR01614">
    <property type="entry name" value="PME_inhib"/>
    <property type="match status" value="2"/>
</dbReference>
<dbReference type="Pfam" id="PF14299">
    <property type="entry name" value="PP2"/>
    <property type="match status" value="1"/>
</dbReference>
<protein>
    <recommendedName>
        <fullName evidence="1">Pectinesterase inhibitor domain-containing protein</fullName>
    </recommendedName>
</protein>
<dbReference type="PANTHER" id="PTHR32278">
    <property type="entry name" value="F-BOX DOMAIN-CONTAINING PROTEIN"/>
    <property type="match status" value="1"/>
</dbReference>
<organism evidence="2">
    <name type="scientific">Salix viminalis</name>
    <name type="common">Common osier</name>
    <name type="synonym">Basket willow</name>
    <dbReference type="NCBI Taxonomy" id="40686"/>
    <lineage>
        <taxon>Eukaryota</taxon>
        <taxon>Viridiplantae</taxon>
        <taxon>Streptophyta</taxon>
        <taxon>Embryophyta</taxon>
        <taxon>Tracheophyta</taxon>
        <taxon>Spermatophyta</taxon>
        <taxon>Magnoliopsida</taxon>
        <taxon>eudicotyledons</taxon>
        <taxon>Gunneridae</taxon>
        <taxon>Pentapetalae</taxon>
        <taxon>rosids</taxon>
        <taxon>fabids</taxon>
        <taxon>Malpighiales</taxon>
        <taxon>Salicaceae</taxon>
        <taxon>Saliceae</taxon>
        <taxon>Salix</taxon>
    </lineage>
</organism>
<proteinExistence type="predicted"/>
<evidence type="ECO:0000313" key="2">
    <source>
        <dbReference type="EMBL" id="VFU25836.1"/>
    </source>
</evidence>
<gene>
    <name evidence="2" type="ORF">SVIM_LOCUS63793</name>
</gene>
<dbReference type="AlphaFoldDB" id="A0A6N2KE48"/>
<dbReference type="InterPro" id="IPR035513">
    <property type="entry name" value="Invertase/methylesterase_inhib"/>
</dbReference>
<dbReference type="Pfam" id="PF04043">
    <property type="entry name" value="PMEI"/>
    <property type="match status" value="2"/>
</dbReference>
<dbReference type="SUPFAM" id="SSF101148">
    <property type="entry name" value="Plant invertase/pectin methylesterase inhibitor"/>
    <property type="match status" value="2"/>
</dbReference>
<dbReference type="CDD" id="cd14859">
    <property type="entry name" value="PMEI_like"/>
    <property type="match status" value="3"/>
</dbReference>
<sequence length="684" mass="75011">MVSRSDFPCKCSSKKELFLLLCNSVLIDGGRKSFKLEKSSGKKSFMLSARDLHITWSDESPYWHWASVPESRFSEVAVLRTMSWLEIVGTIRTQMLTPNTKYGAYLVLKITDRSYGLDLMPSEISVEVGNNRGSRNTAYLRLAKEHARKQQMESLIYGNRMQMLKSMVAEGDGRVPSERDDGWLELELGEFFNGGNDDEEVKMSLMEVKGHHLKGGLIIEGIEKMDSMNRIVIFSAIFLYLFLHFPSQTEAGVELAKASGKKAIAEKALAVARKESVDTSGFFAGLARRKPASKAVLEKCAAEFKEAVQFLNLKGLEGGTASLDVHYALDDAESCESALSSGHVHIRSATARIQKWKTVYNAAEAATMDSRNRIVIFAAIVLYLFMHFPSQTEAGVELASKVCKNSQNFESCVQTLTSYPQIVAAPNEKAIAEKALEIARKESEDSSEFFAGLAQANPSSKTALEQCAAHFKEAVLFLNLKGLQGGTASLDVHYALDEVDQCQDALSSGNVLIDSATSVIQKWKTVYDAAAATESHHEAGAELVGEVCQYSRHYQSCVQTLTSHPQTFSAPNGKAIAEKALELARKESVHTSDFFTGSAHKNPASKPVLQKCASDFKQAVQFLNLSGLEGGTASLDVHYALDLAEYCRDALSSGRVQIDSATARVQKWTAVYDAAQATVVFLEN</sequence>